<name>X0SJ23_9ZZZZ</name>
<dbReference type="CDD" id="cd15482">
    <property type="entry name" value="Sialidase_non-viral"/>
    <property type="match status" value="1"/>
</dbReference>
<dbReference type="AlphaFoldDB" id="X0SJ23"/>
<dbReference type="InterPro" id="IPR026856">
    <property type="entry name" value="Sialidase_fam"/>
</dbReference>
<accession>X0SJ23</accession>
<dbReference type="PANTHER" id="PTHR10628:SF30">
    <property type="entry name" value="EXO-ALPHA-SIALIDASE"/>
    <property type="match status" value="1"/>
</dbReference>
<comment type="caution">
    <text evidence="1">The sequence shown here is derived from an EMBL/GenBank/DDBJ whole genome shotgun (WGS) entry which is preliminary data.</text>
</comment>
<dbReference type="PANTHER" id="PTHR10628">
    <property type="entry name" value="SIALIDASE"/>
    <property type="match status" value="1"/>
</dbReference>
<dbReference type="SUPFAM" id="SSF50939">
    <property type="entry name" value="Sialidases"/>
    <property type="match status" value="1"/>
</dbReference>
<reference evidence="1" key="1">
    <citation type="journal article" date="2014" name="Front. Microbiol.">
        <title>High frequency of phylogenetically diverse reductive dehalogenase-homologous genes in deep subseafloor sedimentary metagenomes.</title>
        <authorList>
            <person name="Kawai M."/>
            <person name="Futagami T."/>
            <person name="Toyoda A."/>
            <person name="Takaki Y."/>
            <person name="Nishi S."/>
            <person name="Hori S."/>
            <person name="Arai W."/>
            <person name="Tsubouchi T."/>
            <person name="Morono Y."/>
            <person name="Uchiyama I."/>
            <person name="Ito T."/>
            <person name="Fujiyama A."/>
            <person name="Inagaki F."/>
            <person name="Takami H."/>
        </authorList>
    </citation>
    <scope>NUCLEOTIDE SEQUENCE</scope>
    <source>
        <strain evidence="1">Expedition CK06-06</strain>
    </source>
</reference>
<gene>
    <name evidence="1" type="ORF">S01H1_08360</name>
</gene>
<dbReference type="EMBL" id="BARS01004293">
    <property type="protein sequence ID" value="GAF75907.1"/>
    <property type="molecule type" value="Genomic_DNA"/>
</dbReference>
<proteinExistence type="predicted"/>
<feature type="non-terminal residue" evidence="1">
    <location>
        <position position="1"/>
    </location>
</feature>
<dbReference type="GO" id="GO:0006689">
    <property type="term" value="P:ganglioside catabolic process"/>
    <property type="evidence" value="ECO:0007669"/>
    <property type="project" value="TreeGrafter"/>
</dbReference>
<dbReference type="GO" id="GO:0004308">
    <property type="term" value="F:exo-alpha-sialidase activity"/>
    <property type="evidence" value="ECO:0007669"/>
    <property type="project" value="InterPro"/>
</dbReference>
<dbReference type="GO" id="GO:0016020">
    <property type="term" value="C:membrane"/>
    <property type="evidence" value="ECO:0007669"/>
    <property type="project" value="TreeGrafter"/>
</dbReference>
<protein>
    <submittedName>
        <fullName evidence="1">Uncharacterized protein</fullName>
    </submittedName>
</protein>
<sequence>PGINHYRKTATSADGGLTWSETYSDSTLIESGCQASIIRHSWIEYHDRNRILFSNPASKTKREKMTVRLSYDEGKTWAVSKVINPGLSGYSCMTVLVDGTIGCFYERGTKQTNEKLSFALFNLEWLTDGADGFPEYEE</sequence>
<dbReference type="InterPro" id="IPR036278">
    <property type="entry name" value="Sialidase_sf"/>
</dbReference>
<evidence type="ECO:0000313" key="1">
    <source>
        <dbReference type="EMBL" id="GAF75907.1"/>
    </source>
</evidence>
<dbReference type="GO" id="GO:0009313">
    <property type="term" value="P:oligosaccharide catabolic process"/>
    <property type="evidence" value="ECO:0007669"/>
    <property type="project" value="TreeGrafter"/>
</dbReference>
<organism evidence="1">
    <name type="scientific">marine sediment metagenome</name>
    <dbReference type="NCBI Taxonomy" id="412755"/>
    <lineage>
        <taxon>unclassified sequences</taxon>
        <taxon>metagenomes</taxon>
        <taxon>ecological metagenomes</taxon>
    </lineage>
</organism>
<dbReference type="Gene3D" id="2.120.10.10">
    <property type="match status" value="1"/>
</dbReference>
<dbReference type="GO" id="GO:0005737">
    <property type="term" value="C:cytoplasm"/>
    <property type="evidence" value="ECO:0007669"/>
    <property type="project" value="TreeGrafter"/>
</dbReference>